<dbReference type="RefSeq" id="WP_379023977.1">
    <property type="nucleotide sequence ID" value="NZ_JBHRTA010000038.1"/>
</dbReference>
<evidence type="ECO:0000313" key="3">
    <source>
        <dbReference type="EMBL" id="MFC3198887.1"/>
    </source>
</evidence>
<reference evidence="4" key="1">
    <citation type="journal article" date="2019" name="Int. J. Syst. Evol. Microbiol.">
        <title>The Global Catalogue of Microorganisms (GCM) 10K type strain sequencing project: providing services to taxonomists for standard genome sequencing and annotation.</title>
        <authorList>
            <consortium name="The Broad Institute Genomics Platform"/>
            <consortium name="The Broad Institute Genome Sequencing Center for Infectious Disease"/>
            <person name="Wu L."/>
            <person name="Ma J."/>
        </authorList>
    </citation>
    <scope>NUCLEOTIDE SEQUENCE [LARGE SCALE GENOMIC DNA]</scope>
    <source>
        <strain evidence="4">KCTC 52416</strain>
    </source>
</reference>
<name>A0ABV7JNX3_9SPHI</name>
<sequence length="194" mass="22423">MKRLLLYIVPLMVLASCSSYRYHTTKMEGTDFSQYRTYSWLPPVDSLSKSYFDNDIAEANILETANRELEARGLTYSKENPDLLFRYVAIVNNKKRPVYGGGGPWGMWGYNPWMWGPGWGWGFGYGWGWNRPVGEERYRAGHIIIEARDRRSNKVVWQARGSGEVRTPEQAINKLSEVVTGVMEQFPVEARRSR</sequence>
<gene>
    <name evidence="3" type="ORF">ACFOET_14790</name>
</gene>
<feature type="signal peptide" evidence="1">
    <location>
        <begin position="1"/>
        <end position="21"/>
    </location>
</feature>
<evidence type="ECO:0000256" key="1">
    <source>
        <dbReference type="SAM" id="SignalP"/>
    </source>
</evidence>
<comment type="caution">
    <text evidence="3">The sequence shown here is derived from an EMBL/GenBank/DDBJ whole genome shotgun (WGS) entry which is preliminary data.</text>
</comment>
<dbReference type="Pfam" id="PF13590">
    <property type="entry name" value="DUF4136"/>
    <property type="match status" value="1"/>
</dbReference>
<dbReference type="PROSITE" id="PS51257">
    <property type="entry name" value="PROKAR_LIPOPROTEIN"/>
    <property type="match status" value="1"/>
</dbReference>
<organism evidence="3 4">
    <name type="scientific">Parapedobacter deserti</name>
    <dbReference type="NCBI Taxonomy" id="1912957"/>
    <lineage>
        <taxon>Bacteria</taxon>
        <taxon>Pseudomonadati</taxon>
        <taxon>Bacteroidota</taxon>
        <taxon>Sphingobacteriia</taxon>
        <taxon>Sphingobacteriales</taxon>
        <taxon>Sphingobacteriaceae</taxon>
        <taxon>Parapedobacter</taxon>
    </lineage>
</organism>
<dbReference type="Proteomes" id="UP001595526">
    <property type="component" value="Unassembled WGS sequence"/>
</dbReference>
<dbReference type="Gene3D" id="3.30.160.670">
    <property type="match status" value="1"/>
</dbReference>
<evidence type="ECO:0000313" key="4">
    <source>
        <dbReference type="Proteomes" id="UP001595526"/>
    </source>
</evidence>
<accession>A0ABV7JNX3</accession>
<dbReference type="EMBL" id="JBHRTA010000038">
    <property type="protein sequence ID" value="MFC3198887.1"/>
    <property type="molecule type" value="Genomic_DNA"/>
</dbReference>
<dbReference type="InterPro" id="IPR025411">
    <property type="entry name" value="DUF4136"/>
</dbReference>
<evidence type="ECO:0000259" key="2">
    <source>
        <dbReference type="Pfam" id="PF13590"/>
    </source>
</evidence>
<proteinExistence type="predicted"/>
<keyword evidence="1" id="KW-0732">Signal</keyword>
<feature type="domain" description="DUF4136" evidence="2">
    <location>
        <begin position="28"/>
        <end position="187"/>
    </location>
</feature>
<protein>
    <submittedName>
        <fullName evidence="3">DUF4136 domain-containing protein</fullName>
    </submittedName>
</protein>
<keyword evidence="4" id="KW-1185">Reference proteome</keyword>
<feature type="chain" id="PRO_5046516317" evidence="1">
    <location>
        <begin position="22"/>
        <end position="194"/>
    </location>
</feature>